<dbReference type="EMBL" id="CM004389">
    <property type="protein sequence ID" value="KAG8657004.1"/>
    <property type="molecule type" value="Genomic_DNA"/>
</dbReference>
<accession>A0ACB7HW25</accession>
<sequence length="113" mass="13746">MVYRKYGEGEETGRRKQRRRRNWKVWRRRRNWKKKAKKEKKLEEEKWRRNWKKKANSEEMVENGEIGDRRVETPRLCMHYCPVHAQRHAGDGRKVFGTINAEHFSGFKSGDAS</sequence>
<name>A0ACB7HW25_MANES</name>
<organism evidence="1 2">
    <name type="scientific">Manihot esculenta</name>
    <name type="common">Cassava</name>
    <name type="synonym">Jatropha manihot</name>
    <dbReference type="NCBI Taxonomy" id="3983"/>
    <lineage>
        <taxon>Eukaryota</taxon>
        <taxon>Viridiplantae</taxon>
        <taxon>Streptophyta</taxon>
        <taxon>Embryophyta</taxon>
        <taxon>Tracheophyta</taxon>
        <taxon>Spermatophyta</taxon>
        <taxon>Magnoliopsida</taxon>
        <taxon>eudicotyledons</taxon>
        <taxon>Gunneridae</taxon>
        <taxon>Pentapetalae</taxon>
        <taxon>rosids</taxon>
        <taxon>fabids</taxon>
        <taxon>Malpighiales</taxon>
        <taxon>Euphorbiaceae</taxon>
        <taxon>Crotonoideae</taxon>
        <taxon>Manihoteae</taxon>
        <taxon>Manihot</taxon>
    </lineage>
</organism>
<dbReference type="Proteomes" id="UP000091857">
    <property type="component" value="Chromosome 3"/>
</dbReference>
<evidence type="ECO:0000313" key="1">
    <source>
        <dbReference type="EMBL" id="KAG8657004.1"/>
    </source>
</evidence>
<evidence type="ECO:0000313" key="2">
    <source>
        <dbReference type="Proteomes" id="UP000091857"/>
    </source>
</evidence>
<protein>
    <submittedName>
        <fullName evidence="1">Uncharacterized protein</fullName>
    </submittedName>
</protein>
<comment type="caution">
    <text evidence="1">The sequence shown here is derived from an EMBL/GenBank/DDBJ whole genome shotgun (WGS) entry which is preliminary data.</text>
</comment>
<proteinExistence type="predicted"/>
<reference evidence="2" key="1">
    <citation type="journal article" date="2016" name="Nat. Biotechnol.">
        <title>Sequencing wild and cultivated cassava and related species reveals extensive interspecific hybridization and genetic diversity.</title>
        <authorList>
            <person name="Bredeson J.V."/>
            <person name="Lyons J.B."/>
            <person name="Prochnik S.E."/>
            <person name="Wu G.A."/>
            <person name="Ha C.M."/>
            <person name="Edsinger-Gonzales E."/>
            <person name="Grimwood J."/>
            <person name="Schmutz J."/>
            <person name="Rabbi I.Y."/>
            <person name="Egesi C."/>
            <person name="Nauluvula P."/>
            <person name="Lebot V."/>
            <person name="Ndunguru J."/>
            <person name="Mkamilo G."/>
            <person name="Bart R.S."/>
            <person name="Setter T.L."/>
            <person name="Gleadow R.M."/>
            <person name="Kulakow P."/>
            <person name="Ferguson M.E."/>
            <person name="Rounsley S."/>
            <person name="Rokhsar D.S."/>
        </authorList>
    </citation>
    <scope>NUCLEOTIDE SEQUENCE [LARGE SCALE GENOMIC DNA]</scope>
    <source>
        <strain evidence="2">cv. AM560-2</strain>
    </source>
</reference>
<gene>
    <name evidence="1" type="ORF">MANES_03G031047v8</name>
</gene>
<keyword evidence="2" id="KW-1185">Reference proteome</keyword>